<gene>
    <name evidence="1" type="ORF">ACFS6H_08000</name>
</gene>
<dbReference type="Proteomes" id="UP001597511">
    <property type="component" value="Unassembled WGS sequence"/>
</dbReference>
<accession>A0ABW6A7G0</accession>
<protein>
    <recommendedName>
        <fullName evidence="3">Type 1 periplasmic binding fold superfamily protein</fullName>
    </recommendedName>
</protein>
<reference evidence="2" key="1">
    <citation type="journal article" date="2019" name="Int. J. Syst. Evol. Microbiol.">
        <title>The Global Catalogue of Microorganisms (GCM) 10K type strain sequencing project: providing services to taxonomists for standard genome sequencing and annotation.</title>
        <authorList>
            <consortium name="The Broad Institute Genomics Platform"/>
            <consortium name="The Broad Institute Genome Sequencing Center for Infectious Disease"/>
            <person name="Wu L."/>
            <person name="Ma J."/>
        </authorList>
    </citation>
    <scope>NUCLEOTIDE SEQUENCE [LARGE SCALE GENOMIC DNA]</scope>
    <source>
        <strain evidence="2">KCTC 23299</strain>
    </source>
</reference>
<comment type="caution">
    <text evidence="1">The sequence shown here is derived from an EMBL/GenBank/DDBJ whole genome shotgun (WGS) entry which is preliminary data.</text>
</comment>
<dbReference type="PROSITE" id="PS51257">
    <property type="entry name" value="PROKAR_LIPOPROTEIN"/>
    <property type="match status" value="1"/>
</dbReference>
<dbReference type="RefSeq" id="WP_386097032.1">
    <property type="nucleotide sequence ID" value="NZ_JBHUOZ010000001.1"/>
</dbReference>
<evidence type="ECO:0000313" key="2">
    <source>
        <dbReference type="Proteomes" id="UP001597511"/>
    </source>
</evidence>
<evidence type="ECO:0000313" key="1">
    <source>
        <dbReference type="EMBL" id="MFD2919643.1"/>
    </source>
</evidence>
<evidence type="ECO:0008006" key="3">
    <source>
        <dbReference type="Google" id="ProtNLM"/>
    </source>
</evidence>
<proteinExistence type="predicted"/>
<organism evidence="1 2">
    <name type="scientific">Terrimonas rubra</name>
    <dbReference type="NCBI Taxonomy" id="1035890"/>
    <lineage>
        <taxon>Bacteria</taxon>
        <taxon>Pseudomonadati</taxon>
        <taxon>Bacteroidota</taxon>
        <taxon>Chitinophagia</taxon>
        <taxon>Chitinophagales</taxon>
        <taxon>Chitinophagaceae</taxon>
        <taxon>Terrimonas</taxon>
    </lineage>
</organism>
<name>A0ABW6A7G0_9BACT</name>
<sequence length="186" mass="20615">MKTLLKSFLAVSMLAVFVTSCKKDKDDDQHEHDHEVIGTVNLRFTKVGTGEVKTFSWKDLDGDGGNAPVIQDLELAENAVYNVSVELLDIEGHDLTHDIQDHEADHHRFYYEVTVTGGAITISDLDKDDDGVTLGLKSKWTTTAHSEGTVKITLRHYQNDNKAEADLVNSSKSATDAELIFPVHVH</sequence>
<dbReference type="EMBL" id="JBHUOZ010000001">
    <property type="protein sequence ID" value="MFD2919643.1"/>
    <property type="molecule type" value="Genomic_DNA"/>
</dbReference>
<keyword evidence="2" id="KW-1185">Reference proteome</keyword>